<evidence type="ECO:0000313" key="2">
    <source>
        <dbReference type="Proteomes" id="UP001154265"/>
    </source>
</evidence>
<gene>
    <name evidence="1" type="ORF">L3556_03360</name>
</gene>
<keyword evidence="2" id="KW-1185">Reference proteome</keyword>
<comment type="caution">
    <text evidence="1">The sequence shown here is derived from an EMBL/GenBank/DDBJ whole genome shotgun (WGS) entry which is preliminary data.</text>
</comment>
<reference evidence="1" key="2">
    <citation type="submission" date="2022-01" db="EMBL/GenBank/DDBJ databases">
        <authorList>
            <person name="Zivanovic Y."/>
            <person name="Moreira D."/>
            <person name="Lopez-Garcia P."/>
        </authorList>
    </citation>
    <scope>NUCLEOTIDE SEQUENCE</scope>
    <source>
        <strain evidence="1">G9</strain>
    </source>
</reference>
<dbReference type="PANTHER" id="PTHR34235:SF4">
    <property type="entry name" value="SLR0291 PROTEIN"/>
    <property type="match status" value="1"/>
</dbReference>
<sequence length="159" mass="18428">MQAPAPILSLYEVDFHAWTEQQAEALRSGQLNQLDIENLAEEIESLGKQQRQELENRLGVLLGHLLKWYYQPERQSVSWFCTICHQREEIALLIKRNPSLKPYLEEAIGIGYRKGLYLFASETGLNPQTVFQACPFSIQQIFEEPIDFPELSPTKNYDK</sequence>
<dbReference type="InterPro" id="IPR002636">
    <property type="entry name" value="DUF29"/>
</dbReference>
<accession>A0ABT6EYK4</accession>
<evidence type="ECO:0000313" key="1">
    <source>
        <dbReference type="EMBL" id="MDG2989975.1"/>
    </source>
</evidence>
<dbReference type="Gene3D" id="1.20.1220.20">
    <property type="entry name" value="Uncharcterised protein PF01724"/>
    <property type="match status" value="1"/>
</dbReference>
<organism evidence="1 2">
    <name type="scientific">Candidatus Synechococcus calcipolaris G9</name>
    <dbReference type="NCBI Taxonomy" id="1497997"/>
    <lineage>
        <taxon>Bacteria</taxon>
        <taxon>Bacillati</taxon>
        <taxon>Cyanobacteriota</taxon>
        <taxon>Cyanophyceae</taxon>
        <taxon>Synechococcales</taxon>
        <taxon>Synechococcaceae</taxon>
        <taxon>Synechococcus</taxon>
    </lineage>
</organism>
<name>A0ABT6EYK4_9SYNE</name>
<dbReference type="Pfam" id="PF01724">
    <property type="entry name" value="DUF29"/>
    <property type="match status" value="1"/>
</dbReference>
<dbReference type="Proteomes" id="UP001154265">
    <property type="component" value="Unassembled WGS sequence"/>
</dbReference>
<dbReference type="PANTHER" id="PTHR34235">
    <property type="entry name" value="SLR1203 PROTEIN-RELATED"/>
    <property type="match status" value="1"/>
</dbReference>
<dbReference type="RefSeq" id="WP_277865899.1">
    <property type="nucleotide sequence ID" value="NZ_JAKKUT010000002.1"/>
</dbReference>
<proteinExistence type="predicted"/>
<reference evidence="1" key="1">
    <citation type="journal article" date="2022" name="Genome Biol. Evol.">
        <title>A New Gene Family Diagnostic for Intracellular Biomineralization of Amorphous Ca Carbonates by Cyanobacteria.</title>
        <authorList>
            <person name="Benzerara K."/>
            <person name="Duprat E."/>
            <person name="Bitard-Feildel T."/>
            <person name="Caumes G."/>
            <person name="Cassier-Chauvat C."/>
            <person name="Chauvat F."/>
            <person name="Dezi M."/>
            <person name="Diop S.I."/>
            <person name="Gaschignard G."/>
            <person name="Gorgen S."/>
            <person name="Gugger M."/>
            <person name="Lopez-Garcia P."/>
            <person name="Millet M."/>
            <person name="Skouri-Panet F."/>
            <person name="Moreira D."/>
            <person name="Callebaut I."/>
        </authorList>
    </citation>
    <scope>NUCLEOTIDE SEQUENCE</scope>
    <source>
        <strain evidence="1">G9</strain>
    </source>
</reference>
<dbReference type="EMBL" id="JAKKUT010000002">
    <property type="protein sequence ID" value="MDG2989975.1"/>
    <property type="molecule type" value="Genomic_DNA"/>
</dbReference>
<protein>
    <submittedName>
        <fullName evidence="1">DUF29 domain-containing protein</fullName>
    </submittedName>
</protein>